<dbReference type="Gene3D" id="2.40.50.40">
    <property type="match status" value="1"/>
</dbReference>
<dbReference type="FunCoup" id="A0A3Q1JA93">
    <property type="interactions" value="1"/>
</dbReference>
<sequence length="97" mass="10451">MSVKILSVTLLLLCACLCLQSSAGNRLHPTKVYPCCAGVSSDDISAQITGEHGIQKARGPCVDAIIFPTKEGKVCVDPRAEWYSIKPPMRIIHANLT</sequence>
<protein>
    <recommendedName>
        <fullName evidence="3">Chemokine interleukin-8-like domain-containing protein</fullName>
    </recommendedName>
</protein>
<evidence type="ECO:0000313" key="5">
    <source>
        <dbReference type="Proteomes" id="UP000265040"/>
    </source>
</evidence>
<reference evidence="4" key="3">
    <citation type="submission" date="2025-09" db="UniProtKB">
        <authorList>
            <consortium name="Ensembl"/>
        </authorList>
    </citation>
    <scope>IDENTIFICATION</scope>
</reference>
<feature type="domain" description="Chemokine interleukin-8-like" evidence="3">
    <location>
        <begin position="35"/>
        <end position="83"/>
    </location>
</feature>
<organism evidence="4 5">
    <name type="scientific">Anabas testudineus</name>
    <name type="common">Climbing perch</name>
    <name type="synonym">Anthias testudineus</name>
    <dbReference type="NCBI Taxonomy" id="64144"/>
    <lineage>
        <taxon>Eukaryota</taxon>
        <taxon>Metazoa</taxon>
        <taxon>Chordata</taxon>
        <taxon>Craniata</taxon>
        <taxon>Vertebrata</taxon>
        <taxon>Euteleostomi</taxon>
        <taxon>Actinopterygii</taxon>
        <taxon>Neopterygii</taxon>
        <taxon>Teleostei</taxon>
        <taxon>Neoteleostei</taxon>
        <taxon>Acanthomorphata</taxon>
        <taxon>Anabantaria</taxon>
        <taxon>Anabantiformes</taxon>
        <taxon>Anabantoidei</taxon>
        <taxon>Anabantidae</taxon>
        <taxon>Anabas</taxon>
    </lineage>
</organism>
<proteinExistence type="predicted"/>
<dbReference type="GO" id="GO:0006955">
    <property type="term" value="P:immune response"/>
    <property type="evidence" value="ECO:0007669"/>
    <property type="project" value="InterPro"/>
</dbReference>
<evidence type="ECO:0000259" key="3">
    <source>
        <dbReference type="Pfam" id="PF00048"/>
    </source>
</evidence>
<evidence type="ECO:0000313" key="4">
    <source>
        <dbReference type="Ensembl" id="ENSATEP00000029895.2"/>
    </source>
</evidence>
<reference evidence="4" key="1">
    <citation type="submission" date="2021-04" db="EMBL/GenBank/DDBJ databases">
        <authorList>
            <consortium name="Wellcome Sanger Institute Data Sharing"/>
        </authorList>
    </citation>
    <scope>NUCLEOTIDE SEQUENCE [LARGE SCALE GENOMIC DNA]</scope>
</reference>
<keyword evidence="1" id="KW-0202">Cytokine</keyword>
<dbReference type="GO" id="GO:0005615">
    <property type="term" value="C:extracellular space"/>
    <property type="evidence" value="ECO:0007669"/>
    <property type="project" value="UniProtKB-KW"/>
</dbReference>
<name>A0A3Q1JA93_ANATE</name>
<accession>A0A3Q1JA93</accession>
<dbReference type="InterPro" id="IPR001811">
    <property type="entry name" value="Chemokine_IL8-like_dom"/>
</dbReference>
<dbReference type="InParanoid" id="A0A3Q1JA93"/>
<reference evidence="4" key="2">
    <citation type="submission" date="2025-08" db="UniProtKB">
        <authorList>
            <consortium name="Ensembl"/>
        </authorList>
    </citation>
    <scope>IDENTIFICATION</scope>
</reference>
<dbReference type="Ensembl" id="ENSATET00000030351.3">
    <property type="protein sequence ID" value="ENSATEP00000029895.2"/>
    <property type="gene ID" value="ENSATEG00000020639.3"/>
</dbReference>
<evidence type="ECO:0000256" key="1">
    <source>
        <dbReference type="ARBA" id="ARBA00022514"/>
    </source>
</evidence>
<evidence type="ECO:0000256" key="2">
    <source>
        <dbReference type="SAM" id="SignalP"/>
    </source>
</evidence>
<dbReference type="GeneTree" id="ENSGT00940000179170"/>
<feature type="chain" id="PRO_5030080326" description="Chemokine interleukin-8-like domain-containing protein" evidence="2">
    <location>
        <begin position="25"/>
        <end position="97"/>
    </location>
</feature>
<dbReference type="InterPro" id="IPR036048">
    <property type="entry name" value="Interleukin_8-like_sf"/>
</dbReference>
<feature type="signal peptide" evidence="2">
    <location>
        <begin position="1"/>
        <end position="24"/>
    </location>
</feature>
<dbReference type="SUPFAM" id="SSF54117">
    <property type="entry name" value="Interleukin 8-like chemokines"/>
    <property type="match status" value="1"/>
</dbReference>
<keyword evidence="5" id="KW-1185">Reference proteome</keyword>
<dbReference type="AlphaFoldDB" id="A0A3Q1JA93"/>
<dbReference type="PROSITE" id="PS51257">
    <property type="entry name" value="PROKAR_LIPOPROTEIN"/>
    <property type="match status" value="1"/>
</dbReference>
<dbReference type="OrthoDB" id="8457630at2759"/>
<keyword evidence="2" id="KW-0732">Signal</keyword>
<dbReference type="GO" id="GO:0008009">
    <property type="term" value="F:chemokine activity"/>
    <property type="evidence" value="ECO:0007669"/>
    <property type="project" value="InterPro"/>
</dbReference>
<dbReference type="Proteomes" id="UP000265040">
    <property type="component" value="Chromosome 2"/>
</dbReference>
<dbReference type="Pfam" id="PF00048">
    <property type="entry name" value="IL8"/>
    <property type="match status" value="1"/>
</dbReference>